<dbReference type="Proteomes" id="UP000319829">
    <property type="component" value="Unassembled WGS sequence"/>
</dbReference>
<comment type="caution">
    <text evidence="15">The sequence shown here is derived from an EMBL/GenBank/DDBJ whole genome shotgun (WGS) entry which is preliminary data.</text>
</comment>
<dbReference type="GO" id="GO:0046933">
    <property type="term" value="F:proton-transporting ATP synthase activity, rotational mechanism"/>
    <property type="evidence" value="ECO:0007669"/>
    <property type="project" value="UniProtKB-UniRule"/>
</dbReference>
<keyword evidence="2 12" id="KW-0813">Transport</keyword>
<dbReference type="GO" id="GO:0046961">
    <property type="term" value="F:proton-transporting ATPase activity, rotational mechanism"/>
    <property type="evidence" value="ECO:0007669"/>
    <property type="project" value="TreeGrafter"/>
</dbReference>
<evidence type="ECO:0000256" key="10">
    <source>
        <dbReference type="ARBA" id="ARBA00025198"/>
    </source>
</evidence>
<dbReference type="PANTHER" id="PTHR33445:SF2">
    <property type="entry name" value="ATP SYNTHASE SUBUNIT B', CHLOROPLASTIC"/>
    <property type="match status" value="1"/>
</dbReference>
<dbReference type="GO" id="GO:0005886">
    <property type="term" value="C:plasma membrane"/>
    <property type="evidence" value="ECO:0007669"/>
    <property type="project" value="UniProtKB-SubCell"/>
</dbReference>
<dbReference type="GO" id="GO:0012505">
    <property type="term" value="C:endomembrane system"/>
    <property type="evidence" value="ECO:0007669"/>
    <property type="project" value="UniProtKB-SubCell"/>
</dbReference>
<evidence type="ECO:0000256" key="6">
    <source>
        <dbReference type="ARBA" id="ARBA00022989"/>
    </source>
</evidence>
<dbReference type="EMBL" id="VBOU01000086">
    <property type="protein sequence ID" value="TMQ53434.1"/>
    <property type="molecule type" value="Genomic_DNA"/>
</dbReference>
<evidence type="ECO:0000313" key="16">
    <source>
        <dbReference type="Proteomes" id="UP000319829"/>
    </source>
</evidence>
<evidence type="ECO:0000256" key="14">
    <source>
        <dbReference type="SAM" id="Coils"/>
    </source>
</evidence>
<comment type="function">
    <text evidence="10 12">F(1)F(0) ATP synthase produces ATP from ADP in the presence of a proton or sodium gradient. F-type ATPases consist of two structural domains, F(1) containing the extramembraneous catalytic core and F(0) containing the membrane proton channel, linked together by a central stalk and a peripheral stalk. During catalysis, ATP synthesis in the catalytic domain of F(1) is coupled via a rotary mechanism of the central stalk subunits to proton translocation.</text>
</comment>
<organism evidence="15 16">
    <name type="scientific">Eiseniibacteriota bacterium</name>
    <dbReference type="NCBI Taxonomy" id="2212470"/>
    <lineage>
        <taxon>Bacteria</taxon>
        <taxon>Candidatus Eiseniibacteriota</taxon>
    </lineage>
</organism>
<accession>A0A538SPY2</accession>
<evidence type="ECO:0000256" key="11">
    <source>
        <dbReference type="ARBA" id="ARBA00037847"/>
    </source>
</evidence>
<evidence type="ECO:0000256" key="4">
    <source>
        <dbReference type="ARBA" id="ARBA00022692"/>
    </source>
</evidence>
<proteinExistence type="inferred from homology"/>
<sequence>MEKLVHLNQLLAHAISFIIFLFLVRGAFNAIIFPPMRERRERIRAEFERIEREKAEVQKIRQEYEAHLKKLDAESRQRIQEAVAEGQRVAGEIREASRKEAQEMITRARQEIGIERDKAQATLRNEVVDLAVEIAGKVIREELTAEKHRKLVDEFLAEVEEVK</sequence>
<evidence type="ECO:0000256" key="3">
    <source>
        <dbReference type="ARBA" id="ARBA00022547"/>
    </source>
</evidence>
<dbReference type="GO" id="GO:0045259">
    <property type="term" value="C:proton-transporting ATP synthase complex"/>
    <property type="evidence" value="ECO:0007669"/>
    <property type="project" value="UniProtKB-KW"/>
</dbReference>
<keyword evidence="8 12" id="KW-0472">Membrane</keyword>
<evidence type="ECO:0000256" key="9">
    <source>
        <dbReference type="ARBA" id="ARBA00023310"/>
    </source>
</evidence>
<dbReference type="NCBIfam" id="TIGR01144">
    <property type="entry name" value="ATP_synt_b"/>
    <property type="match status" value="1"/>
</dbReference>
<keyword evidence="6 12" id="KW-1133">Transmembrane helix</keyword>
<reference evidence="15 16" key="1">
    <citation type="journal article" date="2019" name="Nat. Microbiol.">
        <title>Mediterranean grassland soil C-N compound turnover is dependent on rainfall and depth, and is mediated by genomically divergent microorganisms.</title>
        <authorList>
            <person name="Diamond S."/>
            <person name="Andeer P.F."/>
            <person name="Li Z."/>
            <person name="Crits-Christoph A."/>
            <person name="Burstein D."/>
            <person name="Anantharaman K."/>
            <person name="Lane K.R."/>
            <person name="Thomas B.C."/>
            <person name="Pan C."/>
            <person name="Northen T.R."/>
            <person name="Banfield J.F."/>
        </authorList>
    </citation>
    <scope>NUCLEOTIDE SEQUENCE [LARGE SCALE GENOMIC DNA]</scope>
    <source>
        <strain evidence="15">WS_4</strain>
    </source>
</reference>
<evidence type="ECO:0000256" key="1">
    <source>
        <dbReference type="ARBA" id="ARBA00005513"/>
    </source>
</evidence>
<evidence type="ECO:0000256" key="5">
    <source>
        <dbReference type="ARBA" id="ARBA00022781"/>
    </source>
</evidence>
<comment type="subcellular location">
    <subcellularLocation>
        <location evidence="12">Cell membrane</location>
        <topology evidence="12">Single-pass membrane protein</topology>
    </subcellularLocation>
    <subcellularLocation>
        <location evidence="11">Endomembrane system</location>
        <topology evidence="11">Single-pass membrane protein</topology>
    </subcellularLocation>
</comment>
<dbReference type="InterPro" id="IPR002146">
    <property type="entry name" value="ATP_synth_b/b'su_bac/chlpt"/>
</dbReference>
<feature type="transmembrane region" description="Helical" evidence="12">
    <location>
        <begin position="12"/>
        <end position="33"/>
    </location>
</feature>
<keyword evidence="7 12" id="KW-0406">Ion transport</keyword>
<keyword evidence="14" id="KW-0175">Coiled coil</keyword>
<name>A0A538SPY2_UNCEI</name>
<evidence type="ECO:0000256" key="12">
    <source>
        <dbReference type="HAMAP-Rule" id="MF_01398"/>
    </source>
</evidence>
<comment type="similarity">
    <text evidence="1 12 13">Belongs to the ATPase B chain family.</text>
</comment>
<dbReference type="AlphaFoldDB" id="A0A538SPY2"/>
<keyword evidence="12" id="KW-1003">Cell membrane</keyword>
<evidence type="ECO:0000313" key="15">
    <source>
        <dbReference type="EMBL" id="TMQ53434.1"/>
    </source>
</evidence>
<dbReference type="SUPFAM" id="SSF81573">
    <property type="entry name" value="F1F0 ATP synthase subunit B, membrane domain"/>
    <property type="match status" value="1"/>
</dbReference>
<dbReference type="PANTHER" id="PTHR33445">
    <property type="entry name" value="ATP SYNTHASE SUBUNIT B', CHLOROPLASTIC"/>
    <property type="match status" value="1"/>
</dbReference>
<comment type="function">
    <text evidence="12">Component of the F(0) channel, it forms part of the peripheral stalk, linking F(1) to F(0).</text>
</comment>
<evidence type="ECO:0000256" key="8">
    <source>
        <dbReference type="ARBA" id="ARBA00023136"/>
    </source>
</evidence>
<protein>
    <recommendedName>
        <fullName evidence="12">ATP synthase subunit b</fullName>
    </recommendedName>
    <alternativeName>
        <fullName evidence="12">ATP synthase F(0) sector subunit b</fullName>
    </alternativeName>
    <alternativeName>
        <fullName evidence="12">ATPase subunit I</fullName>
    </alternativeName>
    <alternativeName>
        <fullName evidence="12">F-type ATPase subunit b</fullName>
        <shortName evidence="12">F-ATPase subunit b</shortName>
    </alternativeName>
</protein>
<dbReference type="InterPro" id="IPR050059">
    <property type="entry name" value="ATP_synthase_B_chain"/>
</dbReference>
<feature type="coiled-coil region" evidence="14">
    <location>
        <begin position="40"/>
        <end position="118"/>
    </location>
</feature>
<evidence type="ECO:0000256" key="2">
    <source>
        <dbReference type="ARBA" id="ARBA00022448"/>
    </source>
</evidence>
<keyword evidence="5 12" id="KW-0375">Hydrogen ion transport</keyword>
<keyword evidence="3 12" id="KW-0138">CF(0)</keyword>
<dbReference type="Pfam" id="PF00430">
    <property type="entry name" value="ATP-synt_B"/>
    <property type="match status" value="1"/>
</dbReference>
<keyword evidence="9 12" id="KW-0066">ATP synthesis</keyword>
<evidence type="ECO:0000256" key="13">
    <source>
        <dbReference type="RuleBase" id="RU003848"/>
    </source>
</evidence>
<keyword evidence="4 12" id="KW-0812">Transmembrane</keyword>
<evidence type="ECO:0000256" key="7">
    <source>
        <dbReference type="ARBA" id="ARBA00023065"/>
    </source>
</evidence>
<comment type="subunit">
    <text evidence="12">F-type ATPases have 2 components, F(1) - the catalytic core - and F(0) - the membrane proton channel. F(1) has five subunits: alpha(3), beta(3), gamma(1), delta(1), epsilon(1). F(0) has three main subunits: a(1), b(2) and c(10-14). The alpha and beta chains form an alternating ring which encloses part of the gamma chain. F(1) is attached to F(0) by a central stalk formed by the gamma and epsilon chains, while a peripheral stalk is formed by the delta and b chains.</text>
</comment>
<dbReference type="CDD" id="cd06503">
    <property type="entry name" value="ATP-synt_Fo_b"/>
    <property type="match status" value="1"/>
</dbReference>
<dbReference type="HAMAP" id="MF_01398">
    <property type="entry name" value="ATP_synth_b_bprime"/>
    <property type="match status" value="1"/>
</dbReference>
<gene>
    <name evidence="12 15" type="primary">atpF</name>
    <name evidence="15" type="ORF">E6K74_09520</name>
</gene>
<dbReference type="InterPro" id="IPR028987">
    <property type="entry name" value="ATP_synth_B-like_membr_sf"/>
</dbReference>
<dbReference type="InterPro" id="IPR005864">
    <property type="entry name" value="ATP_synth_F0_bsu_bac"/>
</dbReference>